<gene>
    <name evidence="1" type="ORF">AN396_13580</name>
</gene>
<proteinExistence type="predicted"/>
<dbReference type="Proteomes" id="UP000188605">
    <property type="component" value="Unassembled WGS sequence"/>
</dbReference>
<name>A0ACC8XGF5_9FIRM</name>
<organism evidence="1 2">
    <name type="scientific">Candidatus Epulonipiscium fishelsonii</name>
    <dbReference type="NCBI Taxonomy" id="77094"/>
    <lineage>
        <taxon>Bacteria</taxon>
        <taxon>Bacillati</taxon>
        <taxon>Bacillota</taxon>
        <taxon>Clostridia</taxon>
        <taxon>Lachnospirales</taxon>
        <taxon>Lachnospiraceae</taxon>
        <taxon>Candidatus Epulonipiscium</taxon>
    </lineage>
</organism>
<protein>
    <submittedName>
        <fullName evidence="1">Uncharacterized protein</fullName>
    </submittedName>
</protein>
<sequence>MVFLGFVFELGFNMGILSYMQGDLLNRAKTYLSHESYQKKYLYNKCKKEMEDFETGYKNVDYFLFKGLLSGSNFFNEWVEAKTNGRAYKVEYFQANFLKVFEENKLKTEHREYIKNELKLQLNVDIEKEELDKYSKKGEFVHADSIILISVRNKYHLCVIDNYTSVGHITNFYNIENLKNILEQRTNNLRKKSTFSNLSVDSVNNELDINIQSPINNYLLGEGNKDKPLSKMIQAGSYADSFIEFLENKSKINIKDFASICVAGYTDKEICTTNLNHEQHDILKQYRNLYNCMDLRNIDSSYEYKQELTYKIMRRNLKKFFDIDSQIFEQFENLSTGVDEITFEEVHDTYQNTAGLYNSNSFRNEHAQRITNNLKNKSIFILFLTGNAGIGKTTAIVEYLKNKQSGYIFLYLSPRLQVNQDIKHKFCNEYGNLYDNQAVYLTRSGTDVSNSINIEQLTDTVHKVKDTPTKGVLHLLCEDIHSTIKNNVSNKIIATASIQSLKQVGEDKTTAKHLIKMFRSIYNEINNTIIMNKAENFVRNFKDVIIMIDEITGDAAGVEFLKEIINIVIKNIYEGLSPSLKQKVNFKIIVADASITNKEVILKHLKTAVPEPDKIYFKKVKDSAPKYMEEEVFKFQKLPSVIINTNSFPAKSLRIKYNLILDNKGGDTKIVDEKIVADLEASLKEHKQVIIYIQNKARLEYIQNKIFDKFKQDEYLVIHSSITNKEKNEIDSKKNNAKIILMTSSASRGISFPKATAILVDVPNFSIEQNIMEILQVIYRGRGNEEIDKNNDKSIYFYIHEVIWDKNSPRSLINIFGLLILLKTSILTRIYGNYKGISLIPIGGKGISASSVTLVDNFSSLLSALKREFYKSRDVEIKVLMDSLYSFLDIFTIETNNEIFKQPIDTIKKDFYDKWNNSITDLIDFKPLKNPKIIGDLMIFEIKEDITARLNISANSNFKKLQALLIKHKASKNFNESIRKLIKDTLETINYFAKTSPEKSKDLLNTKSSLGNYVAIPIATPFILKELEEHEEVDNKVSLKNVLERYVKSNYNINNVLPITQRYKDIPYISFSSASLSTCRNQIFNQNYLLCSTEINLVNLMLLKP</sequence>
<evidence type="ECO:0000313" key="1">
    <source>
        <dbReference type="EMBL" id="ONI42608.1"/>
    </source>
</evidence>
<reference evidence="1" key="1">
    <citation type="submission" date="2016-08" db="EMBL/GenBank/DDBJ databases">
        <authorList>
            <person name="Ngugi D.K."/>
            <person name="Miyake S."/>
            <person name="Stingl U."/>
        </authorList>
    </citation>
    <scope>NUCLEOTIDE SEQUENCE</scope>
    <source>
        <strain evidence="1">SCG-B11WGA-EpuloA1</strain>
    </source>
</reference>
<keyword evidence="2" id="KW-1185">Reference proteome</keyword>
<comment type="caution">
    <text evidence="1">The sequence shown here is derived from an EMBL/GenBank/DDBJ whole genome shotgun (WGS) entry which is preliminary data.</text>
</comment>
<evidence type="ECO:0000313" key="2">
    <source>
        <dbReference type="Proteomes" id="UP000188605"/>
    </source>
</evidence>
<accession>A0ACC8XGF5</accession>
<dbReference type="EMBL" id="LJDB01000009">
    <property type="protein sequence ID" value="ONI42608.1"/>
    <property type="molecule type" value="Genomic_DNA"/>
</dbReference>